<dbReference type="Proteomes" id="UP000461754">
    <property type="component" value="Unassembled WGS sequence"/>
</dbReference>
<proteinExistence type="predicted"/>
<name>A0A7X2NDZ6_9FIRM</name>
<evidence type="ECO:0000313" key="2">
    <source>
        <dbReference type="EMBL" id="MSS18844.1"/>
    </source>
</evidence>
<evidence type="ECO:0000256" key="1">
    <source>
        <dbReference type="SAM" id="MobiDB-lite"/>
    </source>
</evidence>
<comment type="caution">
    <text evidence="2">The sequence shown here is derived from an EMBL/GenBank/DDBJ whole genome shotgun (WGS) entry which is preliminary data.</text>
</comment>
<organism evidence="2 3">
    <name type="scientific">Pseudoramibacter porci</name>
    <dbReference type="NCBI Taxonomy" id="2606631"/>
    <lineage>
        <taxon>Bacteria</taxon>
        <taxon>Bacillati</taxon>
        <taxon>Bacillota</taxon>
        <taxon>Clostridia</taxon>
        <taxon>Eubacteriales</taxon>
        <taxon>Eubacteriaceae</taxon>
        <taxon>Pseudoramibacter</taxon>
    </lineage>
</organism>
<dbReference type="AlphaFoldDB" id="A0A7X2NDZ6"/>
<evidence type="ECO:0008006" key="4">
    <source>
        <dbReference type="Google" id="ProtNLM"/>
    </source>
</evidence>
<accession>A0A7X2NDZ6</accession>
<reference evidence="2 3" key="1">
    <citation type="submission" date="2019-08" db="EMBL/GenBank/DDBJ databases">
        <title>In-depth cultivation of the pig gut microbiome towards novel bacterial diversity and tailored functional studies.</title>
        <authorList>
            <person name="Wylensek D."/>
            <person name="Hitch T.C.A."/>
            <person name="Clavel T."/>
        </authorList>
    </citation>
    <scope>NUCLEOTIDE SEQUENCE [LARGE SCALE GENOMIC DNA]</scope>
    <source>
        <strain evidence="2 3">RF-744-FAT-4</strain>
    </source>
</reference>
<protein>
    <recommendedName>
        <fullName evidence="4">Holliday junction resolvase</fullName>
    </recommendedName>
</protein>
<sequence>MKRSFNRDEFVGSLDSRQKGARYERELARKFRAEGYDARRGQQYCGANGDADVVGLPGIHVEAKRVDRLQLQNAMDQAVRDARPGELPAVFHRKNNCKTLVTMRIDDWFKIYREWEAGNEVD</sequence>
<dbReference type="EMBL" id="VUMO01000001">
    <property type="protein sequence ID" value="MSS18844.1"/>
    <property type="molecule type" value="Genomic_DNA"/>
</dbReference>
<gene>
    <name evidence="2" type="ORF">FYJ52_00200</name>
</gene>
<keyword evidence="3" id="KW-1185">Reference proteome</keyword>
<dbReference type="RefSeq" id="WP_154575253.1">
    <property type="nucleotide sequence ID" value="NZ_VUMO01000001.1"/>
</dbReference>
<evidence type="ECO:0000313" key="3">
    <source>
        <dbReference type="Proteomes" id="UP000461754"/>
    </source>
</evidence>
<feature type="region of interest" description="Disordered" evidence="1">
    <location>
        <begin position="1"/>
        <end position="20"/>
    </location>
</feature>